<evidence type="ECO:0000256" key="1">
    <source>
        <dbReference type="SAM" id="MobiDB-lite"/>
    </source>
</evidence>
<keyword evidence="2" id="KW-0812">Transmembrane</keyword>
<keyword evidence="2" id="KW-1133">Transmembrane helix</keyword>
<dbReference type="KEGG" id="char:105906934"/>
<feature type="compositionally biased region" description="Low complexity" evidence="1">
    <location>
        <begin position="1401"/>
        <end position="1411"/>
    </location>
</feature>
<dbReference type="PANTHER" id="PTHR46299">
    <property type="entry name" value="VON WILLEBRAND FACTOR A DOMAIN-CONTAINING PROTEIN 5B2-RELATED"/>
    <property type="match status" value="1"/>
</dbReference>
<feature type="region of interest" description="Disordered" evidence="1">
    <location>
        <begin position="1365"/>
        <end position="1461"/>
    </location>
</feature>
<feature type="transmembrane region" description="Helical" evidence="2">
    <location>
        <begin position="406"/>
        <end position="436"/>
    </location>
</feature>
<reference evidence="6" key="1">
    <citation type="submission" date="2025-08" db="UniProtKB">
        <authorList>
            <consortium name="RefSeq"/>
        </authorList>
    </citation>
    <scope>IDENTIFICATION</scope>
</reference>
<evidence type="ECO:0000313" key="5">
    <source>
        <dbReference type="Proteomes" id="UP000515152"/>
    </source>
</evidence>
<sequence>MPGLRNRSTWAPLLLKASCIKSCANGCSLGITAHLTYANIDPEPVEGVFVYPLAEREVVVGFEAVIAGRIVSVQIQSRGKLEDCCLDCCPTSALDTQCTNGKDWCCCGNSGQDLQCTNGHLVLDEDLERGTFIVSTGLIGSMEIVSVIINTTQELPTLENGAVRLVFPTVLTPIVRARMVPSKTENGLRSDENGSTSCFGAGPGKADRLLGSSQQCVHTIFTSPATNLSPYEFSFQLLVRGACLLAGLESPTHPMRADADPSAQSASVTCITLAEEHPYDRHLEVILHLSEPRSPLVILERGRLTFSQYEEQISARRDFIRCARKDPESEKKLEFVRKRYHKDILCSPVLMLNFCPDLLAEPPQLQRASRELLFLIDRSGSMSDHNISKIKAIPLFSLMLLRTAHFFCFLFVLSFFVSNFLSVFFPLIFFISLFLLPSSHLLPSSCPPSTHDVFIPPQLEPCTHPCPSLHSHPRHMGRTLTVSLCPAAFSQSQEGLLVAIKSVPPGTMLNIIGFGSTVKTLFTTSKPCADVSLTLNTYTQHTATLAQACEYLQKMRANMGGTNLLAALAWVYQQPAHRSSPRQLFILTDGSVSNVGKVLELVRRNTCSARCFSLGLGPRACRRLLKGVATVTGGSAEFLSEEERLQPKLIKSLKKALEPVLTDVRIDWYVPDNMEALLSPNEIPPLYPGSRLIGYCTLYDVAAFQSRKNEVKGRSYRGMSRGSLGSVFGQVQDELSNPSELLQQLLVLPGEEGEDLEEALREISREISSEFSCAKASDTDNNSTEQMYDCKKRVSRIRGGVAGAGLSAGVTLSLYKKQLPEFLRKTKGIDHITPIIKSLHWFPVSHKMGQDQIPSQICSCISAVYTCSISQITWGKSVVVDLGSYSDVRQRIEGASYVQDQYVLTRCSISSDRGLLSGSPASDWTVPGLDTGSLPQGLEKVAPPEPRGLSRWEFPWQHTVPSENTNTSPEKAGRLADKEESHRRQKALARCAMSARSFSSPQGDLDMHRLRRALEKVSFDQAVGGRLEESDSETHPSSGGALSRRSLTDSNGLLFPASPLDWDGFTDLECLFAAAPPDEPQALQARSLIHGLLGGRPVSWEVSVDLSPLWAPQSPTPIADPWGEMVHQLAARSVIRDFENLTEKESDIEHGPAKRYRMKAIQTSKSCNIICMYTSFTATDSSTSTSKGLKDGTEPLSSAGLRLGTRHSSHTGSRRQRSYSVGLGRRPSSRDSEELEDTFPSTDRDDTPTSPCSLTSWDSSTGPSAHPASPSATSTRSQRSIESRSVESFFGSRFNLGRLMSTNASGRQAALKPHCLSAEAEKHTETHTPSYLPLVHLQLASGAFRLNESYSECIQIPLERLKRASPYTRHRSSLSPPIRCISPPANQEGGPAPAPAPAQAPGPARGSARPSMGRCLEPDTVLSDPISSEEGGVPQADSGRGSETDMCEGSPLEPADLPGDPTLVQLDLESLSWATAVALAWLEHRCAGYFVEWELIAAKADFWLRSQTLPEGLDLAGLKAAARQLFLLLRHWDENIQLNMLCYNPKNM</sequence>
<keyword evidence="2" id="KW-0472">Membrane</keyword>
<dbReference type="InterPro" id="IPR013694">
    <property type="entry name" value="VIT"/>
</dbReference>
<feature type="compositionally biased region" description="Low complexity" evidence="1">
    <location>
        <begin position="1259"/>
        <end position="1278"/>
    </location>
</feature>
<evidence type="ECO:0000259" key="3">
    <source>
        <dbReference type="PROSITE" id="PS50234"/>
    </source>
</evidence>
<dbReference type="RefSeq" id="XP_042559039.1">
    <property type="nucleotide sequence ID" value="XM_042703105.1"/>
</dbReference>
<evidence type="ECO:0000313" key="6">
    <source>
        <dbReference type="RefSeq" id="XP_042559039.1"/>
    </source>
</evidence>
<evidence type="ECO:0000256" key="2">
    <source>
        <dbReference type="SAM" id="Phobius"/>
    </source>
</evidence>
<organism evidence="5 6">
    <name type="scientific">Clupea harengus</name>
    <name type="common">Atlantic herring</name>
    <dbReference type="NCBI Taxonomy" id="7950"/>
    <lineage>
        <taxon>Eukaryota</taxon>
        <taxon>Metazoa</taxon>
        <taxon>Chordata</taxon>
        <taxon>Craniata</taxon>
        <taxon>Vertebrata</taxon>
        <taxon>Euteleostomi</taxon>
        <taxon>Actinopterygii</taxon>
        <taxon>Neopterygii</taxon>
        <taxon>Teleostei</taxon>
        <taxon>Clupei</taxon>
        <taxon>Clupeiformes</taxon>
        <taxon>Clupeoidei</taxon>
        <taxon>Clupeidae</taxon>
        <taxon>Clupea</taxon>
    </lineage>
</organism>
<dbReference type="InterPro" id="IPR002035">
    <property type="entry name" value="VWF_A"/>
</dbReference>
<dbReference type="Proteomes" id="UP000515152">
    <property type="component" value="Chromosome 22"/>
</dbReference>
<protein>
    <submittedName>
        <fullName evidence="6">von Willebrand factor A domain-containing protein 5B1</fullName>
    </submittedName>
</protein>
<dbReference type="CTD" id="90113"/>
<feature type="domain" description="VWFA" evidence="3">
    <location>
        <begin position="483"/>
        <end position="657"/>
    </location>
</feature>
<keyword evidence="5" id="KW-1185">Reference proteome</keyword>
<feature type="domain" description="VIT" evidence="4">
    <location>
        <begin position="1"/>
        <end position="153"/>
    </location>
</feature>
<feature type="compositionally biased region" description="Basic residues" evidence="1">
    <location>
        <begin position="1204"/>
        <end position="1217"/>
    </location>
</feature>
<dbReference type="Pfam" id="PF13757">
    <property type="entry name" value="VIT_2"/>
    <property type="match status" value="1"/>
</dbReference>
<feature type="compositionally biased region" description="Polar residues" evidence="1">
    <location>
        <begin position="1248"/>
        <end position="1258"/>
    </location>
</feature>
<gene>
    <name evidence="6" type="primary">vwa5b2</name>
</gene>
<name>A0A8M1KAP6_CLUHA</name>
<accession>A0A8M1KAP6</accession>
<feature type="region of interest" description="Disordered" evidence="1">
    <location>
        <begin position="1024"/>
        <end position="1045"/>
    </location>
</feature>
<feature type="region of interest" description="Disordered" evidence="1">
    <location>
        <begin position="913"/>
        <end position="984"/>
    </location>
</feature>
<dbReference type="GeneID" id="105906934"/>
<dbReference type="Pfam" id="PF13768">
    <property type="entry name" value="VWA_3"/>
    <property type="match status" value="1"/>
</dbReference>
<feature type="compositionally biased region" description="Basic and acidic residues" evidence="1">
    <location>
        <begin position="971"/>
        <end position="982"/>
    </location>
</feature>
<dbReference type="InterPro" id="IPR052627">
    <property type="entry name" value="VWA_domain-containing"/>
</dbReference>
<proteinExistence type="predicted"/>
<feature type="region of interest" description="Disordered" evidence="1">
    <location>
        <begin position="1179"/>
        <end position="1281"/>
    </location>
</feature>
<evidence type="ECO:0000259" key="4">
    <source>
        <dbReference type="PROSITE" id="PS51468"/>
    </source>
</evidence>
<dbReference type="PROSITE" id="PS51468">
    <property type="entry name" value="VIT"/>
    <property type="match status" value="1"/>
</dbReference>
<feature type="compositionally biased region" description="Polar residues" evidence="1">
    <location>
        <begin position="959"/>
        <end position="969"/>
    </location>
</feature>
<dbReference type="OrthoDB" id="1729737at2759"/>
<dbReference type="PROSITE" id="PS50234">
    <property type="entry name" value="VWFA"/>
    <property type="match status" value="1"/>
</dbReference>
<dbReference type="PANTHER" id="PTHR46299:SF2">
    <property type="entry name" value="VON WILLEBRAND FACTOR A DOMAIN-CONTAINING PROTEIN 5B2"/>
    <property type="match status" value="1"/>
</dbReference>